<dbReference type="EMBL" id="MN740945">
    <property type="protein sequence ID" value="QHU19174.1"/>
    <property type="molecule type" value="Genomic_DNA"/>
</dbReference>
<name>A0A6C0KRY0_9ZZZZ</name>
<protein>
    <submittedName>
        <fullName evidence="1">Uncharacterized protein</fullName>
    </submittedName>
</protein>
<proteinExistence type="predicted"/>
<dbReference type="AlphaFoldDB" id="A0A6C0KRY0"/>
<evidence type="ECO:0000313" key="1">
    <source>
        <dbReference type="EMBL" id="QHU19174.1"/>
    </source>
</evidence>
<sequence length="165" mass="17892">MVIARGTYFLQPNGFIQLTGKSIDTKTASFHFQDGVPLTGDVKLVLTKDNKSQIFNGKIRFVTRDNVMTGFIFPNEIAVILPDFDLDTIVGSIDLKIILFAGVVKKAISEGLDKIDPHDIHWNPATKLVVANQIALAGAGLTVGIENLAGAIGDALRPLLKRQTH</sequence>
<organism evidence="1">
    <name type="scientific">viral metagenome</name>
    <dbReference type="NCBI Taxonomy" id="1070528"/>
    <lineage>
        <taxon>unclassified sequences</taxon>
        <taxon>metagenomes</taxon>
        <taxon>organismal metagenomes</taxon>
    </lineage>
</organism>
<reference evidence="1" key="1">
    <citation type="journal article" date="2020" name="Nature">
        <title>Giant virus diversity and host interactions through global metagenomics.</title>
        <authorList>
            <person name="Schulz F."/>
            <person name="Roux S."/>
            <person name="Paez-Espino D."/>
            <person name="Jungbluth S."/>
            <person name="Walsh D.A."/>
            <person name="Denef V.J."/>
            <person name="McMahon K.D."/>
            <person name="Konstantinidis K.T."/>
            <person name="Eloe-Fadrosh E.A."/>
            <person name="Kyrpides N.C."/>
            <person name="Woyke T."/>
        </authorList>
    </citation>
    <scope>NUCLEOTIDE SEQUENCE</scope>
    <source>
        <strain evidence="1">GVMAG-S-3300013014-104</strain>
    </source>
</reference>
<accession>A0A6C0KRY0</accession>